<feature type="transmembrane region" description="Helical" evidence="5">
    <location>
        <begin position="12"/>
        <end position="33"/>
    </location>
</feature>
<evidence type="ECO:0000313" key="7">
    <source>
        <dbReference type="EMBL" id="OGE42388.1"/>
    </source>
</evidence>
<gene>
    <name evidence="7" type="ORF">A3B45_04245</name>
</gene>
<evidence type="ECO:0000256" key="4">
    <source>
        <dbReference type="ARBA" id="ARBA00023136"/>
    </source>
</evidence>
<protein>
    <recommendedName>
        <fullName evidence="6">Ferric oxidoreductase domain-containing protein</fullName>
    </recommendedName>
</protein>
<evidence type="ECO:0000256" key="3">
    <source>
        <dbReference type="ARBA" id="ARBA00022989"/>
    </source>
</evidence>
<evidence type="ECO:0000313" key="8">
    <source>
        <dbReference type="Proteomes" id="UP000178565"/>
    </source>
</evidence>
<sequence>MDEPKSVGWKETLITVLIVFGLSLFYAIIRYNIVRNVSFDNLPLYIVNKAVALSATILIGLSFLLGPLARFFKKQFIPHLYLRKHLGVIGFGVAALHAVMSLILLNPAYYPRFYLEGGKLNLAGESAMLFGILSFLIFAAISVTSIPPVEKQMHPNQWKLVQRFGYLAYVFVLVHVAIMGYGGWFRIESWQYGLASISLISALFIIFVLTMRVLVIAFSKKS</sequence>
<reference evidence="7 8" key="1">
    <citation type="journal article" date="2016" name="Nat. Commun.">
        <title>Thousands of microbial genomes shed light on interconnected biogeochemical processes in an aquifer system.</title>
        <authorList>
            <person name="Anantharaman K."/>
            <person name="Brown C.T."/>
            <person name="Hug L.A."/>
            <person name="Sharon I."/>
            <person name="Castelle C.J."/>
            <person name="Probst A.J."/>
            <person name="Thomas B.C."/>
            <person name="Singh A."/>
            <person name="Wilkins M.J."/>
            <person name="Karaoz U."/>
            <person name="Brodie E.L."/>
            <person name="Williams K.H."/>
            <person name="Hubbard S.S."/>
            <person name="Banfield J.F."/>
        </authorList>
    </citation>
    <scope>NUCLEOTIDE SEQUENCE [LARGE SCALE GENOMIC DNA]</scope>
</reference>
<dbReference type="EMBL" id="MFDM01000026">
    <property type="protein sequence ID" value="OGE42388.1"/>
    <property type="molecule type" value="Genomic_DNA"/>
</dbReference>
<feature type="transmembrane region" description="Helical" evidence="5">
    <location>
        <begin position="166"/>
        <end position="187"/>
    </location>
</feature>
<dbReference type="PANTHER" id="PTHR14239">
    <property type="entry name" value="DUDULIN-RELATED"/>
    <property type="match status" value="1"/>
</dbReference>
<dbReference type="Proteomes" id="UP000178565">
    <property type="component" value="Unassembled WGS sequence"/>
</dbReference>
<feature type="transmembrane region" description="Helical" evidence="5">
    <location>
        <begin position="86"/>
        <end position="106"/>
    </location>
</feature>
<feature type="transmembrane region" description="Helical" evidence="5">
    <location>
        <begin position="45"/>
        <end position="65"/>
    </location>
</feature>
<evidence type="ECO:0000256" key="2">
    <source>
        <dbReference type="ARBA" id="ARBA00022692"/>
    </source>
</evidence>
<comment type="subcellular location">
    <subcellularLocation>
        <location evidence="1">Membrane</location>
        <topology evidence="1">Multi-pass membrane protein</topology>
    </subcellularLocation>
</comment>
<feature type="transmembrane region" description="Helical" evidence="5">
    <location>
        <begin position="126"/>
        <end position="146"/>
    </location>
</feature>
<dbReference type="GO" id="GO:0016020">
    <property type="term" value="C:membrane"/>
    <property type="evidence" value="ECO:0007669"/>
    <property type="project" value="UniProtKB-SubCell"/>
</dbReference>
<keyword evidence="2 5" id="KW-0812">Transmembrane</keyword>
<comment type="caution">
    <text evidence="7">The sequence shown here is derived from an EMBL/GenBank/DDBJ whole genome shotgun (WGS) entry which is preliminary data.</text>
</comment>
<dbReference type="InterPro" id="IPR013130">
    <property type="entry name" value="Fe3_Rdtase_TM_dom"/>
</dbReference>
<organism evidence="7 8">
    <name type="scientific">Candidatus Daviesbacteria bacterium RIFCSPLOWO2_01_FULL_39_12</name>
    <dbReference type="NCBI Taxonomy" id="1797785"/>
    <lineage>
        <taxon>Bacteria</taxon>
        <taxon>Candidatus Daviesiibacteriota</taxon>
    </lineage>
</organism>
<keyword evidence="4 5" id="KW-0472">Membrane</keyword>
<feature type="domain" description="Ferric oxidoreductase" evidence="6">
    <location>
        <begin position="54"/>
        <end position="172"/>
    </location>
</feature>
<proteinExistence type="predicted"/>
<name>A0A1F5KN78_9BACT</name>
<evidence type="ECO:0000259" key="6">
    <source>
        <dbReference type="Pfam" id="PF01794"/>
    </source>
</evidence>
<dbReference type="InterPro" id="IPR051267">
    <property type="entry name" value="STEAP_metalloreductase"/>
</dbReference>
<feature type="transmembrane region" description="Helical" evidence="5">
    <location>
        <begin position="193"/>
        <end position="218"/>
    </location>
</feature>
<keyword evidence="3 5" id="KW-1133">Transmembrane helix</keyword>
<evidence type="ECO:0000256" key="1">
    <source>
        <dbReference type="ARBA" id="ARBA00004141"/>
    </source>
</evidence>
<dbReference type="AlphaFoldDB" id="A0A1F5KN78"/>
<evidence type="ECO:0000256" key="5">
    <source>
        <dbReference type="SAM" id="Phobius"/>
    </source>
</evidence>
<accession>A0A1F5KN78</accession>
<dbReference type="Pfam" id="PF01794">
    <property type="entry name" value="Ferric_reduct"/>
    <property type="match status" value="1"/>
</dbReference>
<dbReference type="STRING" id="1797785.A3B45_04245"/>